<dbReference type="PANTHER" id="PTHR22926:SF3">
    <property type="entry name" value="UNDECAPRENYL-PHOSPHATE ALPHA-N-ACETYLGLUCOSAMINYL 1-PHOSPHATE TRANSFERASE"/>
    <property type="match status" value="1"/>
</dbReference>
<sequence>MTTFVSGPGPAAGLVLLALAPAVLAALISACITWRSMPLLQRYALARPNARSSHRIPTPQGAGIAVVAATLLVAATWAAWTHGSIPLPLIGSAVLIALVGLVDDIRPLPVALRLLLQAGAVAAVVFTTPEALRIVPALPLAFERILILIGGVWFVNLVNFMDGLDLMTVVEVVPITAALGLLGWYGDLSPSAGLLATALCGAMLGFAPFNKPVAKVFLGDVGSLPIGLLLGWCLLDLAWHGQPAAALLLPAYYLADATITLFRRIARREQFWSAHRSHFYQRATDHGFKVPQVVGEVFALNLVLALLAILTVRAGSITVTIACLLAGAIAVGFVLRRFSRPQAS</sequence>
<keyword evidence="3 9" id="KW-0808">Transferase</keyword>
<reference evidence="9" key="1">
    <citation type="submission" date="2020-05" db="EMBL/GenBank/DDBJ databases">
        <title>Complete genome sequence of Bradyrhizobium diazoefficiens XF1 isolated from soybean nodule.</title>
        <authorList>
            <person name="Noda R."/>
            <person name="Kakizaki K."/>
            <person name="Minamisawa K."/>
        </authorList>
    </citation>
    <scope>NUCLEOTIDE SEQUENCE</scope>
    <source>
        <strain evidence="9">XF1</strain>
    </source>
</reference>
<feature type="transmembrane region" description="Helical" evidence="8">
    <location>
        <begin position="287"/>
        <end position="310"/>
    </location>
</feature>
<evidence type="ECO:0000256" key="3">
    <source>
        <dbReference type="ARBA" id="ARBA00022679"/>
    </source>
</evidence>
<keyword evidence="2" id="KW-1003">Cell membrane</keyword>
<evidence type="ECO:0000313" key="9">
    <source>
        <dbReference type="EMBL" id="BCE23740.1"/>
    </source>
</evidence>
<dbReference type="CDD" id="cd06854">
    <property type="entry name" value="GT_WbpL_WbcO_like"/>
    <property type="match status" value="1"/>
</dbReference>
<comment type="cofactor">
    <cofactor evidence="7">
        <name>Mg(2+)</name>
        <dbReference type="ChEBI" id="CHEBI:18420"/>
    </cofactor>
</comment>
<reference evidence="10" key="3">
    <citation type="submission" date="2020-05" db="EMBL/GenBank/DDBJ databases">
        <title>Complete genome sequence of Bradyrhizobium diazoefficiens XF4 isolated from soybean nodule.</title>
        <authorList>
            <person name="Noda R."/>
            <person name="Kakizaki K."/>
            <person name="Minamisawa K."/>
        </authorList>
    </citation>
    <scope>NUCLEOTIDE SEQUENCE</scope>
    <source>
        <strain evidence="10">XF4</strain>
    </source>
</reference>
<keyword evidence="5 8" id="KW-1133">Transmembrane helix</keyword>
<organism evidence="9">
    <name type="scientific">Bradyrhizobium diazoefficiens</name>
    <dbReference type="NCBI Taxonomy" id="1355477"/>
    <lineage>
        <taxon>Bacteria</taxon>
        <taxon>Pseudomonadati</taxon>
        <taxon>Pseudomonadota</taxon>
        <taxon>Alphaproteobacteria</taxon>
        <taxon>Hyphomicrobiales</taxon>
        <taxon>Nitrobacteraceae</taxon>
        <taxon>Bradyrhizobium</taxon>
    </lineage>
</organism>
<evidence type="ECO:0000256" key="5">
    <source>
        <dbReference type="ARBA" id="ARBA00022989"/>
    </source>
</evidence>
<protein>
    <submittedName>
        <fullName evidence="9">Glycosyl transferase</fullName>
    </submittedName>
</protein>
<dbReference type="PANTHER" id="PTHR22926">
    <property type="entry name" value="PHOSPHO-N-ACETYLMURAMOYL-PENTAPEPTIDE-TRANSFERASE"/>
    <property type="match status" value="1"/>
</dbReference>
<evidence type="ECO:0000256" key="8">
    <source>
        <dbReference type="SAM" id="Phobius"/>
    </source>
</evidence>
<feature type="transmembrane region" description="Helical" evidence="8">
    <location>
        <begin position="316"/>
        <end position="335"/>
    </location>
</feature>
<name>A0A809X9L7_9BRAD</name>
<evidence type="ECO:0000256" key="4">
    <source>
        <dbReference type="ARBA" id="ARBA00022692"/>
    </source>
</evidence>
<evidence type="ECO:0000313" key="10">
    <source>
        <dbReference type="EMBL" id="BCE50000.1"/>
    </source>
</evidence>
<dbReference type="GO" id="GO:0009103">
    <property type="term" value="P:lipopolysaccharide biosynthetic process"/>
    <property type="evidence" value="ECO:0007669"/>
    <property type="project" value="TreeGrafter"/>
</dbReference>
<evidence type="ECO:0000256" key="6">
    <source>
        <dbReference type="ARBA" id="ARBA00023136"/>
    </source>
</evidence>
<dbReference type="AlphaFoldDB" id="A0A809X9L7"/>
<dbReference type="EMBL" id="AP023091">
    <property type="protein sequence ID" value="BCE23740.1"/>
    <property type="molecule type" value="Genomic_DNA"/>
</dbReference>
<evidence type="ECO:0000313" key="11">
    <source>
        <dbReference type="EMBL" id="BCE93508.1"/>
    </source>
</evidence>
<proteinExistence type="predicted"/>
<dbReference type="InterPro" id="IPR000715">
    <property type="entry name" value="Glycosyl_transferase_4"/>
</dbReference>
<keyword evidence="7" id="KW-0460">Magnesium</keyword>
<dbReference type="GO" id="GO:0071555">
    <property type="term" value="P:cell wall organization"/>
    <property type="evidence" value="ECO:0007669"/>
    <property type="project" value="TreeGrafter"/>
</dbReference>
<feature type="transmembrane region" description="Helical" evidence="8">
    <location>
        <begin position="216"/>
        <end position="239"/>
    </location>
</feature>
<feature type="transmembrane region" description="Helical" evidence="8">
    <location>
        <begin position="141"/>
        <end position="159"/>
    </location>
</feature>
<dbReference type="GO" id="GO:0016780">
    <property type="term" value="F:phosphotransferase activity, for other substituted phosphate groups"/>
    <property type="evidence" value="ECO:0007669"/>
    <property type="project" value="InterPro"/>
</dbReference>
<keyword evidence="7" id="KW-0479">Metal-binding</keyword>
<gene>
    <name evidence="11" type="ORF">XF10B_63060</name>
    <name evidence="9" type="ORF">XF1B_64210</name>
    <name evidence="10" type="ORF">XF4B_63490</name>
</gene>
<feature type="binding site" evidence="7">
    <location>
        <position position="159"/>
    </location>
    <ligand>
        <name>Mg(2+)</name>
        <dbReference type="ChEBI" id="CHEBI:18420"/>
    </ligand>
</feature>
<feature type="transmembrane region" description="Helical" evidence="8">
    <location>
        <begin position="191"/>
        <end position="209"/>
    </location>
</feature>
<keyword evidence="4 8" id="KW-0812">Transmembrane</keyword>
<dbReference type="GO" id="GO:0044038">
    <property type="term" value="P:cell wall macromolecule biosynthetic process"/>
    <property type="evidence" value="ECO:0007669"/>
    <property type="project" value="TreeGrafter"/>
</dbReference>
<feature type="transmembrane region" description="Helical" evidence="8">
    <location>
        <begin position="245"/>
        <end position="266"/>
    </location>
</feature>
<evidence type="ECO:0000256" key="1">
    <source>
        <dbReference type="ARBA" id="ARBA00004651"/>
    </source>
</evidence>
<evidence type="ECO:0000256" key="2">
    <source>
        <dbReference type="ARBA" id="ARBA00022475"/>
    </source>
</evidence>
<feature type="transmembrane region" description="Helical" evidence="8">
    <location>
        <begin position="114"/>
        <end position="135"/>
    </location>
</feature>
<accession>A0A809X9L7</accession>
<reference evidence="11" key="2">
    <citation type="submission" date="2020-05" db="EMBL/GenBank/DDBJ databases">
        <title>Complete genome sequence of Bradyrhizobium diazoefficiens XF10 isolated from soybean nodule.</title>
        <authorList>
            <person name="Noda R."/>
            <person name="Kakizaki K."/>
            <person name="Minamisawa K."/>
        </authorList>
    </citation>
    <scope>NUCLEOTIDE SEQUENCE</scope>
    <source>
        <strain evidence="11">XF10</strain>
    </source>
</reference>
<keyword evidence="6 8" id="KW-0472">Membrane</keyword>
<dbReference type="GO" id="GO:0005886">
    <property type="term" value="C:plasma membrane"/>
    <property type="evidence" value="ECO:0007669"/>
    <property type="project" value="UniProtKB-SubCell"/>
</dbReference>
<feature type="binding site" evidence="7">
    <location>
        <position position="220"/>
    </location>
    <ligand>
        <name>Mg(2+)</name>
        <dbReference type="ChEBI" id="CHEBI:18420"/>
    </ligand>
</feature>
<dbReference type="EMBL" id="AP023094">
    <property type="protein sequence ID" value="BCE50000.1"/>
    <property type="molecule type" value="Genomic_DNA"/>
</dbReference>
<feature type="transmembrane region" description="Helical" evidence="8">
    <location>
        <begin position="12"/>
        <end position="34"/>
    </location>
</feature>
<feature type="transmembrane region" description="Helical" evidence="8">
    <location>
        <begin position="166"/>
        <end position="185"/>
    </location>
</feature>
<dbReference type="GO" id="GO:0046872">
    <property type="term" value="F:metal ion binding"/>
    <property type="evidence" value="ECO:0007669"/>
    <property type="project" value="UniProtKB-KW"/>
</dbReference>
<dbReference type="EMBL" id="AP023099">
    <property type="protein sequence ID" value="BCE93508.1"/>
    <property type="molecule type" value="Genomic_DNA"/>
</dbReference>
<comment type="subcellular location">
    <subcellularLocation>
        <location evidence="1">Cell membrane</location>
        <topology evidence="1">Multi-pass membrane protein</topology>
    </subcellularLocation>
</comment>
<dbReference type="Pfam" id="PF00953">
    <property type="entry name" value="Glycos_transf_4"/>
    <property type="match status" value="1"/>
</dbReference>
<feature type="transmembrane region" description="Helical" evidence="8">
    <location>
        <begin position="85"/>
        <end position="102"/>
    </location>
</feature>
<evidence type="ECO:0000256" key="7">
    <source>
        <dbReference type="PIRSR" id="PIRSR600715-1"/>
    </source>
</evidence>
<feature type="transmembrane region" description="Helical" evidence="8">
    <location>
        <begin position="61"/>
        <end position="79"/>
    </location>
</feature>